<sequence>MKKISVILIISFVSFLIWGIIKINITNTAAISKNIGGSVAISQEELNNIKDEFGDNFVGFLNDNCEFKIFNYDGDITIEVYDKVINFNQGNIKQFLYKTGEKTENILLGAKEGLDFVINKFNRTIEQVL</sequence>
<dbReference type="Proteomes" id="UP000679179">
    <property type="component" value="Unassembled WGS sequence"/>
</dbReference>
<accession>A0A919S009</accession>
<organism evidence="1 2">
    <name type="scientific">Clostridium polyendosporum</name>
    <dbReference type="NCBI Taxonomy" id="69208"/>
    <lineage>
        <taxon>Bacteria</taxon>
        <taxon>Bacillati</taxon>
        <taxon>Bacillota</taxon>
        <taxon>Clostridia</taxon>
        <taxon>Eubacteriales</taxon>
        <taxon>Clostridiaceae</taxon>
        <taxon>Clostridium</taxon>
    </lineage>
</organism>
<keyword evidence="2" id="KW-1185">Reference proteome</keyword>
<proteinExistence type="predicted"/>
<dbReference type="RefSeq" id="WP_212902838.1">
    <property type="nucleotide sequence ID" value="NZ_BOPZ01000004.1"/>
</dbReference>
<gene>
    <name evidence="1" type="ORF">CPJCM30710_07690</name>
</gene>
<comment type="caution">
    <text evidence="1">The sequence shown here is derived from an EMBL/GenBank/DDBJ whole genome shotgun (WGS) entry which is preliminary data.</text>
</comment>
<evidence type="ECO:0000313" key="2">
    <source>
        <dbReference type="Proteomes" id="UP000679179"/>
    </source>
</evidence>
<reference evidence="1" key="1">
    <citation type="submission" date="2021-03" db="EMBL/GenBank/DDBJ databases">
        <title>Taxonomic study of Clostridium polyendosporum from meadow-gley soil under rice.</title>
        <authorList>
            <person name="Kobayashi H."/>
            <person name="Tanizawa Y."/>
            <person name="Yagura M."/>
        </authorList>
    </citation>
    <scope>NUCLEOTIDE SEQUENCE</scope>
    <source>
        <strain evidence="1">JCM 30710</strain>
    </source>
</reference>
<evidence type="ECO:0000313" key="1">
    <source>
        <dbReference type="EMBL" id="GIM28103.1"/>
    </source>
</evidence>
<dbReference type="EMBL" id="BOPZ01000004">
    <property type="protein sequence ID" value="GIM28103.1"/>
    <property type="molecule type" value="Genomic_DNA"/>
</dbReference>
<name>A0A919S009_9CLOT</name>
<protein>
    <submittedName>
        <fullName evidence="1">Uncharacterized protein</fullName>
    </submittedName>
</protein>
<dbReference type="AlphaFoldDB" id="A0A919S009"/>